<dbReference type="Gene3D" id="2.40.128.320">
    <property type="entry name" value="Protein HRI1, N-terminal domain"/>
    <property type="match status" value="1"/>
</dbReference>
<evidence type="ECO:0008006" key="3">
    <source>
        <dbReference type="Google" id="ProtNLM"/>
    </source>
</evidence>
<dbReference type="InterPro" id="IPR043047">
    <property type="entry name" value="Hri1_N_sf"/>
</dbReference>
<gene>
    <name evidence="1" type="ORF">HMN09_00166700</name>
</gene>
<organism evidence="1 2">
    <name type="scientific">Mycena chlorophos</name>
    <name type="common">Agaric fungus</name>
    <name type="synonym">Agaricus chlorophos</name>
    <dbReference type="NCBI Taxonomy" id="658473"/>
    <lineage>
        <taxon>Eukaryota</taxon>
        <taxon>Fungi</taxon>
        <taxon>Dikarya</taxon>
        <taxon>Basidiomycota</taxon>
        <taxon>Agaricomycotina</taxon>
        <taxon>Agaricomycetes</taxon>
        <taxon>Agaricomycetidae</taxon>
        <taxon>Agaricales</taxon>
        <taxon>Marasmiineae</taxon>
        <taxon>Mycenaceae</taxon>
        <taxon>Mycena</taxon>
    </lineage>
</organism>
<reference evidence="1" key="1">
    <citation type="submission" date="2020-05" db="EMBL/GenBank/DDBJ databases">
        <title>Mycena genomes resolve the evolution of fungal bioluminescence.</title>
        <authorList>
            <person name="Tsai I.J."/>
        </authorList>
    </citation>
    <scope>NUCLEOTIDE SEQUENCE</scope>
    <source>
        <strain evidence="1">110903Hualien_Pintung</strain>
    </source>
</reference>
<dbReference type="InterPro" id="IPR031818">
    <property type="entry name" value="Hri1"/>
</dbReference>
<dbReference type="OrthoDB" id="4045395at2759"/>
<evidence type="ECO:0000313" key="1">
    <source>
        <dbReference type="EMBL" id="KAF7320803.1"/>
    </source>
</evidence>
<dbReference type="AlphaFoldDB" id="A0A8H6TL10"/>
<comment type="caution">
    <text evidence="1">The sequence shown here is derived from an EMBL/GenBank/DDBJ whole genome shotgun (WGS) entry which is preliminary data.</text>
</comment>
<sequence length="213" mass="24413">MPSISTRTSIRWLPEPASEPTNTVVLTGKSGIFLDVRFWKNTNVLDWAFAGYRSEDDYRTTKYHKIQALHRLSDTGTPLEVVDVGYNEPAAEGGTLECGEMVNPATGQMARYEETWHDEEHDGGIFLVNAAKTIWRAWVGRRQLALGRTFVGNPNETEAVFWAWEASRLDSGEWQRGHATDRMGQSEYLPDEARGWKKRVEWHREEWIVVEAD</sequence>
<keyword evidence="2" id="KW-1185">Reference proteome</keyword>
<accession>A0A8H6TL10</accession>
<evidence type="ECO:0000313" key="2">
    <source>
        <dbReference type="Proteomes" id="UP000613580"/>
    </source>
</evidence>
<protein>
    <recommendedName>
        <fullName evidence="3">Protein HRI1</fullName>
    </recommendedName>
</protein>
<proteinExistence type="predicted"/>
<dbReference type="Pfam" id="PF16815">
    <property type="entry name" value="HRI1"/>
    <property type="match status" value="1"/>
</dbReference>
<dbReference type="Proteomes" id="UP000613580">
    <property type="component" value="Unassembled WGS sequence"/>
</dbReference>
<dbReference type="EMBL" id="JACAZE010000002">
    <property type="protein sequence ID" value="KAF7320803.1"/>
    <property type="molecule type" value="Genomic_DNA"/>
</dbReference>
<name>A0A8H6TL10_MYCCL</name>